<dbReference type="PANTHER" id="PTHR43884:SF12">
    <property type="entry name" value="ISOVALERYL-COA DEHYDROGENASE, MITOCHONDRIAL-RELATED"/>
    <property type="match status" value="1"/>
</dbReference>
<dbReference type="Pfam" id="PF02771">
    <property type="entry name" value="Acyl-CoA_dh_N"/>
    <property type="match status" value="1"/>
</dbReference>
<keyword evidence="4" id="KW-0547">Nucleotide-binding</keyword>
<evidence type="ECO:0000256" key="11">
    <source>
        <dbReference type="ARBA" id="ARBA00047859"/>
    </source>
</evidence>
<dbReference type="EMBL" id="BAAAQA010000004">
    <property type="protein sequence ID" value="GAA2110953.1"/>
    <property type="molecule type" value="Genomic_DNA"/>
</dbReference>
<evidence type="ECO:0000256" key="6">
    <source>
        <dbReference type="ARBA" id="ARBA00023033"/>
    </source>
</evidence>
<evidence type="ECO:0000259" key="16">
    <source>
        <dbReference type="Pfam" id="PF08028"/>
    </source>
</evidence>
<evidence type="ECO:0000259" key="15">
    <source>
        <dbReference type="Pfam" id="PF02771"/>
    </source>
</evidence>
<evidence type="ECO:0000313" key="17">
    <source>
        <dbReference type="EMBL" id="GAA2110953.1"/>
    </source>
</evidence>
<dbReference type="Gene3D" id="2.40.110.10">
    <property type="entry name" value="Butyryl-CoA Dehydrogenase, subunit A, domain 2"/>
    <property type="match status" value="1"/>
</dbReference>
<accession>A0ABN2XHV5</accession>
<evidence type="ECO:0000259" key="14">
    <source>
        <dbReference type="Pfam" id="PF02770"/>
    </source>
</evidence>
<dbReference type="Gene3D" id="1.20.140.10">
    <property type="entry name" value="Butyryl-CoA Dehydrogenase, subunit A, domain 3"/>
    <property type="match status" value="1"/>
</dbReference>
<dbReference type="InterPro" id="IPR013107">
    <property type="entry name" value="Acyl-CoA_DH_C"/>
</dbReference>
<dbReference type="InterPro" id="IPR046373">
    <property type="entry name" value="Acyl-CoA_Oxase/DH_mid-dom_sf"/>
</dbReference>
<dbReference type="InterPro" id="IPR037069">
    <property type="entry name" value="AcylCoA_DH/ox_N_sf"/>
</dbReference>
<evidence type="ECO:0000256" key="1">
    <source>
        <dbReference type="ARBA" id="ARBA00004496"/>
    </source>
</evidence>
<evidence type="ECO:0000256" key="4">
    <source>
        <dbReference type="ARBA" id="ARBA00022741"/>
    </source>
</evidence>
<comment type="catalytic activity">
    <reaction evidence="11">
        <text>dibenzothiophene + FMNH2 + O2 = dibenzothiophene 5-oxide + FMN + H2O + H(+)</text>
        <dbReference type="Rhea" id="RHEA:49076"/>
        <dbReference type="ChEBI" id="CHEBI:15377"/>
        <dbReference type="ChEBI" id="CHEBI:15378"/>
        <dbReference type="ChEBI" id="CHEBI:15379"/>
        <dbReference type="ChEBI" id="CHEBI:23681"/>
        <dbReference type="ChEBI" id="CHEBI:23683"/>
        <dbReference type="ChEBI" id="CHEBI:57618"/>
        <dbReference type="ChEBI" id="CHEBI:58210"/>
    </reaction>
</comment>
<evidence type="ECO:0000256" key="8">
    <source>
        <dbReference type="ARBA" id="ARBA00034317"/>
    </source>
</evidence>
<keyword evidence="6" id="KW-0503">Monooxygenase</keyword>
<feature type="domain" description="Acyl-CoA dehydrogenase C-terminal" evidence="16">
    <location>
        <begin position="240"/>
        <end position="376"/>
    </location>
</feature>
<evidence type="ECO:0000256" key="10">
    <source>
        <dbReference type="ARBA" id="ARBA00034345"/>
    </source>
</evidence>
<dbReference type="InterPro" id="IPR009100">
    <property type="entry name" value="AcylCoA_DH/oxidase_NM_dom_sf"/>
</dbReference>
<evidence type="ECO:0000256" key="7">
    <source>
        <dbReference type="ARBA" id="ARBA00034307"/>
    </source>
</evidence>
<keyword evidence="5" id="KW-0560">Oxidoreductase</keyword>
<dbReference type="EC" id="1.14.14.21" evidence="9"/>
<dbReference type="InterPro" id="IPR006091">
    <property type="entry name" value="Acyl-CoA_Oxase/DH_mid-dom"/>
</dbReference>
<keyword evidence="18" id="KW-1185">Reference proteome</keyword>
<dbReference type="PIRSF" id="PIRSF016578">
    <property type="entry name" value="HsaA"/>
    <property type="match status" value="1"/>
</dbReference>
<feature type="domain" description="Acyl-CoA dehydrogenase/oxidase N-terminal" evidence="15">
    <location>
        <begin position="24"/>
        <end position="117"/>
    </location>
</feature>
<dbReference type="PANTHER" id="PTHR43884">
    <property type="entry name" value="ACYL-COA DEHYDROGENASE"/>
    <property type="match status" value="1"/>
</dbReference>
<sequence>MTVTLDETSRLADVRSQLAPVFTQIADGAAQREANRLIDHHSVEALRNAGYTRLRVPEEFGGLGLSFAETAPFIVGLGEADSNLAQALRAHTIFIEGVLSHPDPEYRSLWLNRIGSGAVVGNAVTEINNAVGASTTVLTSLPSGELRLNGTKFYSTGSLYADWVLVAAVDEDGNDLGLAVPSDADGVTMVDDWDGFGQKLTASGTTTFDNVLVDPAEVGPGLDNGGRLATGQASWQYLHLATLTGIGRAIQRDVAEYVRGRRRSFSHGGAELPREDPQVLQTVGEVASSVFAAQAAFDAVVPLLGGLLAKDQAGQEITEAESDELYVAVYSAQQVIAKNVLDAATHLFEVGGASATSEAKRLDRHWRNARVLANHNPLIYRARYIGDWFVNGTGPGRHYRVGSTA</sequence>
<comment type="similarity">
    <text evidence="8">Belongs to the DszC flavin monooxygenase family.</text>
</comment>
<organism evidence="17 18">
    <name type="scientific">Kocuria atrinae</name>
    <dbReference type="NCBI Taxonomy" id="592377"/>
    <lineage>
        <taxon>Bacteria</taxon>
        <taxon>Bacillati</taxon>
        <taxon>Actinomycetota</taxon>
        <taxon>Actinomycetes</taxon>
        <taxon>Micrococcales</taxon>
        <taxon>Micrococcaceae</taxon>
        <taxon>Kocuria</taxon>
    </lineage>
</organism>
<evidence type="ECO:0000256" key="5">
    <source>
        <dbReference type="ARBA" id="ARBA00023002"/>
    </source>
</evidence>
<evidence type="ECO:0000313" key="18">
    <source>
        <dbReference type="Proteomes" id="UP001500166"/>
    </source>
</evidence>
<comment type="catalytic activity">
    <reaction evidence="13">
        <text>dibenzothiophene + 2 FMNH2 + 2 O2 = dibenzothiophene 5,5-dioxide + 2 FMN + 2 H2O + 2 H(+)</text>
        <dbReference type="Rhea" id="RHEA:49072"/>
        <dbReference type="ChEBI" id="CHEBI:15377"/>
        <dbReference type="ChEBI" id="CHEBI:15378"/>
        <dbReference type="ChEBI" id="CHEBI:15379"/>
        <dbReference type="ChEBI" id="CHEBI:23681"/>
        <dbReference type="ChEBI" id="CHEBI:57618"/>
        <dbReference type="ChEBI" id="CHEBI:58210"/>
        <dbReference type="ChEBI" id="CHEBI:90356"/>
        <dbReference type="EC" id="1.14.14.21"/>
    </reaction>
</comment>
<dbReference type="InterPro" id="IPR036250">
    <property type="entry name" value="AcylCo_DH-like_C"/>
</dbReference>
<dbReference type="RefSeq" id="WP_095798570.1">
    <property type="nucleotide sequence ID" value="NZ_BAAAQA010000004.1"/>
</dbReference>
<gene>
    <name evidence="17" type="ORF">GCM10009824_05900</name>
</gene>
<dbReference type="SUPFAM" id="SSF56645">
    <property type="entry name" value="Acyl-CoA dehydrogenase NM domain-like"/>
    <property type="match status" value="1"/>
</dbReference>
<evidence type="ECO:0000256" key="9">
    <source>
        <dbReference type="ARBA" id="ARBA00034328"/>
    </source>
</evidence>
<dbReference type="InterPro" id="IPR013786">
    <property type="entry name" value="AcylCoA_DH/ox_N"/>
</dbReference>
<name>A0ABN2XHV5_9MICC</name>
<comment type="pathway">
    <text evidence="7">Sulfur metabolism; dibenzothiophene degradation.</text>
</comment>
<evidence type="ECO:0000256" key="12">
    <source>
        <dbReference type="ARBA" id="ARBA00048445"/>
    </source>
</evidence>
<comment type="caution">
    <text evidence="17">The sequence shown here is derived from an EMBL/GenBank/DDBJ whole genome shotgun (WGS) entry which is preliminary data.</text>
</comment>
<dbReference type="Pfam" id="PF02770">
    <property type="entry name" value="Acyl-CoA_dh_M"/>
    <property type="match status" value="1"/>
</dbReference>
<keyword evidence="2" id="KW-0285">Flavoprotein</keyword>
<feature type="domain" description="Acyl-CoA oxidase/dehydrogenase middle" evidence="14">
    <location>
        <begin position="133"/>
        <end position="211"/>
    </location>
</feature>
<proteinExistence type="inferred from homology"/>
<dbReference type="Pfam" id="PF08028">
    <property type="entry name" value="Acyl-CoA_dh_2"/>
    <property type="match status" value="1"/>
</dbReference>
<dbReference type="SUPFAM" id="SSF47203">
    <property type="entry name" value="Acyl-CoA dehydrogenase C-terminal domain-like"/>
    <property type="match status" value="1"/>
</dbReference>
<comment type="catalytic activity">
    <reaction evidence="12">
        <text>dibenzothiophene 5-oxide + FMNH2 + O2 = dibenzothiophene 5,5-dioxide + FMN + H2O + H(+)</text>
        <dbReference type="Rhea" id="RHEA:49080"/>
        <dbReference type="ChEBI" id="CHEBI:15377"/>
        <dbReference type="ChEBI" id="CHEBI:15378"/>
        <dbReference type="ChEBI" id="CHEBI:15379"/>
        <dbReference type="ChEBI" id="CHEBI:23683"/>
        <dbReference type="ChEBI" id="CHEBI:57618"/>
        <dbReference type="ChEBI" id="CHEBI:58210"/>
        <dbReference type="ChEBI" id="CHEBI:90356"/>
    </reaction>
</comment>
<evidence type="ECO:0000256" key="13">
    <source>
        <dbReference type="ARBA" id="ARBA00049456"/>
    </source>
</evidence>
<comment type="subcellular location">
    <subcellularLocation>
        <location evidence="1">Cytoplasm</location>
    </subcellularLocation>
</comment>
<dbReference type="Gene3D" id="1.10.540.10">
    <property type="entry name" value="Acyl-CoA dehydrogenase/oxidase, N-terminal domain"/>
    <property type="match status" value="1"/>
</dbReference>
<keyword evidence="3" id="KW-0288">FMN</keyword>
<reference evidence="17 18" key="1">
    <citation type="journal article" date="2019" name="Int. J. Syst. Evol. Microbiol.">
        <title>The Global Catalogue of Microorganisms (GCM) 10K type strain sequencing project: providing services to taxonomists for standard genome sequencing and annotation.</title>
        <authorList>
            <consortium name="The Broad Institute Genomics Platform"/>
            <consortium name="The Broad Institute Genome Sequencing Center for Infectious Disease"/>
            <person name="Wu L."/>
            <person name="Ma J."/>
        </authorList>
    </citation>
    <scope>NUCLEOTIDE SEQUENCE [LARGE SCALE GENOMIC DNA]</scope>
    <source>
        <strain evidence="17 18">JCM 15914</strain>
    </source>
</reference>
<evidence type="ECO:0000256" key="2">
    <source>
        <dbReference type="ARBA" id="ARBA00022630"/>
    </source>
</evidence>
<protein>
    <recommendedName>
        <fullName evidence="10">Dibenzothiophene monooxygenase</fullName>
        <ecNumber evidence="9">1.14.14.21</ecNumber>
    </recommendedName>
</protein>
<evidence type="ECO:0000256" key="3">
    <source>
        <dbReference type="ARBA" id="ARBA00022643"/>
    </source>
</evidence>
<dbReference type="Proteomes" id="UP001500166">
    <property type="component" value="Unassembled WGS sequence"/>
</dbReference>